<dbReference type="SUPFAM" id="SSF53756">
    <property type="entry name" value="UDP-Glycosyltransferase/glycogen phosphorylase"/>
    <property type="match status" value="1"/>
</dbReference>
<dbReference type="Proteomes" id="UP000683246">
    <property type="component" value="Chromosome"/>
</dbReference>
<dbReference type="GO" id="GO:0016757">
    <property type="term" value="F:glycosyltransferase activity"/>
    <property type="evidence" value="ECO:0007669"/>
    <property type="project" value="TreeGrafter"/>
</dbReference>
<reference evidence="2" key="1">
    <citation type="submission" date="2020-07" db="EMBL/GenBank/DDBJ databases">
        <title>Vallitalea pronyensis genome.</title>
        <authorList>
            <person name="Postec A."/>
        </authorList>
    </citation>
    <scope>NUCLEOTIDE SEQUENCE</scope>
    <source>
        <strain evidence="2">FatNI3</strain>
    </source>
</reference>
<dbReference type="CDD" id="cd03801">
    <property type="entry name" value="GT4_PimA-like"/>
    <property type="match status" value="1"/>
</dbReference>
<dbReference type="GO" id="GO:0009103">
    <property type="term" value="P:lipopolysaccharide biosynthetic process"/>
    <property type="evidence" value="ECO:0007669"/>
    <property type="project" value="TreeGrafter"/>
</dbReference>
<name>A0A8J8MJ90_9FIRM</name>
<keyword evidence="1" id="KW-0808">Transferase</keyword>
<gene>
    <name evidence="2" type="ORF">HZI73_09900</name>
</gene>
<accession>A0A8J8MJ90</accession>
<dbReference type="PANTHER" id="PTHR46401">
    <property type="entry name" value="GLYCOSYLTRANSFERASE WBBK-RELATED"/>
    <property type="match status" value="1"/>
</dbReference>
<evidence type="ECO:0000313" key="2">
    <source>
        <dbReference type="EMBL" id="QUI22594.1"/>
    </source>
</evidence>
<dbReference type="AlphaFoldDB" id="A0A8J8MJ90"/>
<evidence type="ECO:0000256" key="1">
    <source>
        <dbReference type="ARBA" id="ARBA00022679"/>
    </source>
</evidence>
<sequence>MKIGFPVPAEGKGGTKTWMMAFQNYCIAQGHQVFCKRMDVDVFVSLANFASFDMLEALKAKKTKMIYRMDGIFFDYFIESQLMRKDFNDLVAATIESAHKVVYQSQFSKEVASHIVDVDNIPGTVIYNGADTRFFKPEGPILERPKDKKIVLSIAYWGPPMLAQYSIQQFIDIAKCFVNHKDIEFWILGEAYPENEAKIIEADLPNVTKINLHEQVPREDMPTYIRTADIIMHLRPNDACSNLIIEAMNVGKPIVGLDLGSTPELLGDAGLRCESEPSFTEFPKINPMSMYEQIIKTFDDYAFYQQKILERGKLFTLEKMCQAYLREMNNLVENKS</sequence>
<dbReference type="RefSeq" id="WP_212698084.1">
    <property type="nucleotide sequence ID" value="NZ_CP058649.1"/>
</dbReference>
<protein>
    <submittedName>
        <fullName evidence="2">Glycosyltransferase family 4 protein</fullName>
    </submittedName>
</protein>
<dbReference type="KEGG" id="vpy:HZI73_09900"/>
<dbReference type="Pfam" id="PF13692">
    <property type="entry name" value="Glyco_trans_1_4"/>
    <property type="match status" value="1"/>
</dbReference>
<dbReference type="PANTHER" id="PTHR46401:SF2">
    <property type="entry name" value="GLYCOSYLTRANSFERASE WBBK-RELATED"/>
    <property type="match status" value="1"/>
</dbReference>
<evidence type="ECO:0000313" key="3">
    <source>
        <dbReference type="Proteomes" id="UP000683246"/>
    </source>
</evidence>
<dbReference type="EMBL" id="CP058649">
    <property type="protein sequence ID" value="QUI22594.1"/>
    <property type="molecule type" value="Genomic_DNA"/>
</dbReference>
<dbReference type="Gene3D" id="3.40.50.2000">
    <property type="entry name" value="Glycogen Phosphorylase B"/>
    <property type="match status" value="2"/>
</dbReference>
<organism evidence="2 3">
    <name type="scientific">Vallitalea pronyensis</name>
    <dbReference type="NCBI Taxonomy" id="1348613"/>
    <lineage>
        <taxon>Bacteria</taxon>
        <taxon>Bacillati</taxon>
        <taxon>Bacillota</taxon>
        <taxon>Clostridia</taxon>
        <taxon>Lachnospirales</taxon>
        <taxon>Vallitaleaceae</taxon>
        <taxon>Vallitalea</taxon>
    </lineage>
</organism>
<proteinExistence type="predicted"/>
<keyword evidence="3" id="KW-1185">Reference proteome</keyword>